<dbReference type="InterPro" id="IPR052404">
    <property type="entry name" value="SPP1-like_terminase"/>
</dbReference>
<dbReference type="AlphaFoldDB" id="A0A7M1KJT3"/>
<dbReference type="InterPro" id="IPR038713">
    <property type="entry name" value="Terminase_Gp1_N_sf"/>
</dbReference>
<dbReference type="GO" id="GO:0051276">
    <property type="term" value="P:chromosome organization"/>
    <property type="evidence" value="ECO:0007669"/>
    <property type="project" value="InterPro"/>
</dbReference>
<gene>
    <name evidence="4" type="ORF">IMF22_05295</name>
</gene>
<accession>A0A7M1KJT3</accession>
<feature type="region of interest" description="Disordered" evidence="3">
    <location>
        <begin position="188"/>
        <end position="218"/>
    </location>
</feature>
<dbReference type="Proteomes" id="UP000594923">
    <property type="component" value="Chromosome"/>
</dbReference>
<proteinExistence type="predicted"/>
<keyword evidence="2" id="KW-0231">Viral genome packaging</keyword>
<evidence type="ECO:0000256" key="1">
    <source>
        <dbReference type="ARBA" id="ARBA00022612"/>
    </source>
</evidence>
<sequence length="218" mass="24258">MALTAKQQRFVDEYLIDLNATQAAIRAGYSEKTARSISNENLTKPDIQAAIEKGMQARSGRVEITQDMVLRELAKIGFSDIRKIVRWGETQVRMVDGEDDGPEDMVPYHGLALIDSAEIDDNTAGAIAEVSQGKEGLKVKLHDKKGALVDIGRHLGMFSAPQHSVLEAELKRIEIENRRLINEKLRRELNPPKEEVGQHAIAEYTLSPDEDAPTSPYL</sequence>
<dbReference type="PANTHER" id="PTHR41328">
    <property type="entry name" value="TERMINASE SMALL SUBUNIT-RELATED"/>
    <property type="match status" value="1"/>
</dbReference>
<dbReference type="Pfam" id="PF03592">
    <property type="entry name" value="Terminase_2"/>
    <property type="match status" value="1"/>
</dbReference>
<dbReference type="EMBL" id="CP063073">
    <property type="protein sequence ID" value="QOQ76473.1"/>
    <property type="molecule type" value="Genomic_DNA"/>
</dbReference>
<feature type="compositionally biased region" description="Basic and acidic residues" evidence="3">
    <location>
        <begin position="188"/>
        <end position="197"/>
    </location>
</feature>
<evidence type="ECO:0000313" key="4">
    <source>
        <dbReference type="EMBL" id="QOQ76473.1"/>
    </source>
</evidence>
<dbReference type="PANTHER" id="PTHR41328:SF2">
    <property type="entry name" value="TERMINASE SMALL SUBUNIT"/>
    <property type="match status" value="1"/>
</dbReference>
<dbReference type="RefSeq" id="WP_232109214.1">
    <property type="nucleotide sequence ID" value="NZ_CP063073.1"/>
</dbReference>
<keyword evidence="1" id="KW-1188">Viral release from host cell</keyword>
<evidence type="ECO:0000256" key="2">
    <source>
        <dbReference type="ARBA" id="ARBA00023219"/>
    </source>
</evidence>
<dbReference type="Gene3D" id="1.10.10.1400">
    <property type="entry name" value="Terminase, small subunit, N-terminal DNA-binding domain, HTH motif"/>
    <property type="match status" value="1"/>
</dbReference>
<reference evidence="4 5" key="1">
    <citation type="submission" date="2020-10" db="EMBL/GenBank/DDBJ databases">
        <title>High quality whole genome sequence of Pseudomonas poae PMA22.</title>
        <authorList>
            <person name="Hernandez J.G."/>
            <person name="Rodriguez P."/>
            <person name="Cuevas C."/>
            <person name="de la Calle F."/>
            <person name="Galan B."/>
            <person name="Garcia J.L."/>
        </authorList>
    </citation>
    <scope>NUCLEOTIDE SEQUENCE [LARGE SCALE GENOMIC DNA]</scope>
    <source>
        <strain evidence="4 5">PMA22</strain>
    </source>
</reference>
<name>A0A7M1KJT3_9PSED</name>
<evidence type="ECO:0000256" key="3">
    <source>
        <dbReference type="SAM" id="MobiDB-lite"/>
    </source>
</evidence>
<evidence type="ECO:0000313" key="5">
    <source>
        <dbReference type="Proteomes" id="UP000594923"/>
    </source>
</evidence>
<protein>
    <submittedName>
        <fullName evidence="4">Terminase small subunit</fullName>
    </submittedName>
</protein>
<organism evidence="4 5">
    <name type="scientific">Pseudomonas poae</name>
    <dbReference type="NCBI Taxonomy" id="200451"/>
    <lineage>
        <taxon>Bacteria</taxon>
        <taxon>Pseudomonadati</taxon>
        <taxon>Pseudomonadota</taxon>
        <taxon>Gammaproteobacteria</taxon>
        <taxon>Pseudomonadales</taxon>
        <taxon>Pseudomonadaceae</taxon>
        <taxon>Pseudomonas</taxon>
    </lineage>
</organism>
<dbReference type="InterPro" id="IPR005335">
    <property type="entry name" value="Terminase_ssu"/>
</dbReference>